<keyword evidence="1" id="KW-0472">Membrane</keyword>
<keyword evidence="1" id="KW-1133">Transmembrane helix</keyword>
<gene>
    <name evidence="2" type="ORF">ACFQO6_04620</name>
</gene>
<keyword evidence="1" id="KW-0812">Transmembrane</keyword>
<proteinExistence type="predicted"/>
<reference evidence="3" key="1">
    <citation type="journal article" date="2019" name="Int. J. Syst. Evol. Microbiol.">
        <title>The Global Catalogue of Microorganisms (GCM) 10K type strain sequencing project: providing services to taxonomists for standard genome sequencing and annotation.</title>
        <authorList>
            <consortium name="The Broad Institute Genomics Platform"/>
            <consortium name="The Broad Institute Genome Sequencing Center for Infectious Disease"/>
            <person name="Wu L."/>
            <person name="Ma J."/>
        </authorList>
    </citation>
    <scope>NUCLEOTIDE SEQUENCE [LARGE SCALE GENOMIC DNA]</scope>
    <source>
        <strain evidence="3">FCH27</strain>
    </source>
</reference>
<evidence type="ECO:0000313" key="2">
    <source>
        <dbReference type="EMBL" id="MFC7359543.1"/>
    </source>
</evidence>
<evidence type="ECO:0000256" key="1">
    <source>
        <dbReference type="SAM" id="Phobius"/>
    </source>
</evidence>
<evidence type="ECO:0000313" key="3">
    <source>
        <dbReference type="Proteomes" id="UP001596524"/>
    </source>
</evidence>
<dbReference type="Proteomes" id="UP001596524">
    <property type="component" value="Unassembled WGS sequence"/>
</dbReference>
<accession>A0ABW2N090</accession>
<feature type="transmembrane region" description="Helical" evidence="1">
    <location>
        <begin position="42"/>
        <end position="59"/>
    </location>
</feature>
<comment type="caution">
    <text evidence="2">The sequence shown here is derived from an EMBL/GenBank/DDBJ whole genome shotgun (WGS) entry which is preliminary data.</text>
</comment>
<evidence type="ECO:0008006" key="4">
    <source>
        <dbReference type="Google" id="ProtNLM"/>
    </source>
</evidence>
<sequence>MKNEPPIEPSPGLKVAGVLVFLAGVAMIAAGEFELLPRESSWPYLIGGGLIGLGSILHLRGRGTRGT</sequence>
<protein>
    <recommendedName>
        <fullName evidence="4">DUF5668 domain-containing protein</fullName>
    </recommendedName>
</protein>
<name>A0ABW2N090_9ACTN</name>
<feature type="transmembrane region" description="Helical" evidence="1">
    <location>
        <begin position="12"/>
        <end position="30"/>
    </location>
</feature>
<dbReference type="RefSeq" id="WP_255889645.1">
    <property type="nucleotide sequence ID" value="NZ_JAFMZM010000002.1"/>
</dbReference>
<keyword evidence="3" id="KW-1185">Reference proteome</keyword>
<dbReference type="EMBL" id="JBHTCH010000004">
    <property type="protein sequence ID" value="MFC7359543.1"/>
    <property type="molecule type" value="Genomic_DNA"/>
</dbReference>
<organism evidence="2 3">
    <name type="scientific">Nocardioides astragali</name>
    <dbReference type="NCBI Taxonomy" id="1776736"/>
    <lineage>
        <taxon>Bacteria</taxon>
        <taxon>Bacillati</taxon>
        <taxon>Actinomycetota</taxon>
        <taxon>Actinomycetes</taxon>
        <taxon>Propionibacteriales</taxon>
        <taxon>Nocardioidaceae</taxon>
        <taxon>Nocardioides</taxon>
    </lineage>
</organism>